<dbReference type="GO" id="GO:0004713">
    <property type="term" value="F:protein tyrosine kinase activity"/>
    <property type="evidence" value="ECO:0007669"/>
    <property type="project" value="TreeGrafter"/>
</dbReference>
<feature type="coiled-coil region" evidence="6">
    <location>
        <begin position="338"/>
        <end position="400"/>
    </location>
</feature>
<sequence length="574" mass="64277">MEEEEVELRDYINVLVKRKRLVIVITLIAVLISGLLSYFVLPKVYESTASFIVANPNIGTSTPATTFEQATNPITFMSNPSIATYSELVKSPSFLAKIISENGFSKDLTPEILSKSITVTNPKDSNLIIVHIDLSDPEQSYKVAKAIADEFPKYAQELNKVDVSSLVSFIEAQIQDAEKDLEAKEKVYKDSLSTFTSDILTKSKELLQGKESLYLSEASKLATDELNLALTNVLKATNEYQAFLAQEDNITVLTKKIEVKLSEFSQYQDTLSQLQISIETTHAKLADLTKQIAKESQFITLTQSVADSPFLTQLVSDNPNFKELIHLQMESTQLNPLYQQLSSQISTLQATLTEITQKQTSTQKISDQNLKEIYALQKQLAEKQVTLEKLQRNLDLSKDDYSKALTHYQDLSTMLSLNTGGLLTTVPSLKARQEELIALKRDLDEAQANYNIAFSIYNDNSKLQNIDIGGLISLDPTLRDGQLKYLSMKRELDLAQNKYNLLKQSYNEAKILGTMNMQNLKLALDPVMPEKPVKPNKKLNIAIAGVAALFFSILLAFFLEYMQGTQDSKKEAKA</sequence>
<evidence type="ECO:0000256" key="4">
    <source>
        <dbReference type="ARBA" id="ARBA00022989"/>
    </source>
</evidence>
<evidence type="ECO:0000259" key="8">
    <source>
        <dbReference type="Pfam" id="PF02706"/>
    </source>
</evidence>
<reference evidence="10" key="1">
    <citation type="journal article" date="2020" name="mSystems">
        <title>Genome- and Community-Level Interaction Insights into Carbon Utilization and Element Cycling Functions of Hydrothermarchaeota in Hydrothermal Sediment.</title>
        <authorList>
            <person name="Zhou Z."/>
            <person name="Liu Y."/>
            <person name="Xu W."/>
            <person name="Pan J."/>
            <person name="Luo Z.H."/>
            <person name="Li M."/>
        </authorList>
    </citation>
    <scope>NUCLEOTIDE SEQUENCE [LARGE SCALE GENOMIC DNA]</scope>
    <source>
        <strain evidence="10">SpSt-794</strain>
    </source>
</reference>
<evidence type="ECO:0008006" key="11">
    <source>
        <dbReference type="Google" id="ProtNLM"/>
    </source>
</evidence>
<dbReference type="InterPro" id="IPR003856">
    <property type="entry name" value="LPS_length_determ_N"/>
</dbReference>
<dbReference type="InterPro" id="IPR050445">
    <property type="entry name" value="Bact_polysacc_biosynth/exp"/>
</dbReference>
<keyword evidence="4 7" id="KW-1133">Transmembrane helix</keyword>
<gene>
    <name evidence="10" type="ORF">ENV82_01345</name>
</gene>
<feature type="domain" description="Tyrosine-protein kinase G-rich" evidence="9">
    <location>
        <begin position="482"/>
        <end position="558"/>
    </location>
</feature>
<keyword evidence="2" id="KW-1003">Cell membrane</keyword>
<feature type="transmembrane region" description="Helical" evidence="7">
    <location>
        <begin position="539"/>
        <end position="559"/>
    </location>
</feature>
<accession>A0A7C4U3E7</accession>
<feature type="domain" description="Polysaccharide chain length determinant N-terminal" evidence="8">
    <location>
        <begin position="4"/>
        <end position="101"/>
    </location>
</feature>
<comment type="subcellular location">
    <subcellularLocation>
        <location evidence="1">Cell membrane</location>
        <topology evidence="1">Multi-pass membrane protein</topology>
    </subcellularLocation>
</comment>
<proteinExistence type="predicted"/>
<dbReference type="AlphaFoldDB" id="A0A7C4U3E7"/>
<dbReference type="PANTHER" id="PTHR32309:SF13">
    <property type="entry name" value="FERRIC ENTEROBACTIN TRANSPORT PROTEIN FEPE"/>
    <property type="match status" value="1"/>
</dbReference>
<dbReference type="Pfam" id="PF13807">
    <property type="entry name" value="GNVR"/>
    <property type="match status" value="1"/>
</dbReference>
<evidence type="ECO:0000256" key="2">
    <source>
        <dbReference type="ARBA" id="ARBA00022475"/>
    </source>
</evidence>
<keyword evidence="5 7" id="KW-0472">Membrane</keyword>
<evidence type="ECO:0000256" key="3">
    <source>
        <dbReference type="ARBA" id="ARBA00022692"/>
    </source>
</evidence>
<dbReference type="GO" id="GO:0005886">
    <property type="term" value="C:plasma membrane"/>
    <property type="evidence" value="ECO:0007669"/>
    <property type="project" value="UniProtKB-SubCell"/>
</dbReference>
<comment type="caution">
    <text evidence="10">The sequence shown here is derived from an EMBL/GenBank/DDBJ whole genome shotgun (WGS) entry which is preliminary data.</text>
</comment>
<organism evidence="10">
    <name type="scientific">Caldisericum exile</name>
    <dbReference type="NCBI Taxonomy" id="693075"/>
    <lineage>
        <taxon>Bacteria</taxon>
        <taxon>Pseudomonadati</taxon>
        <taxon>Caldisericota/Cryosericota group</taxon>
        <taxon>Caldisericota</taxon>
        <taxon>Caldisericia</taxon>
        <taxon>Caldisericales</taxon>
        <taxon>Caldisericaceae</taxon>
        <taxon>Caldisericum</taxon>
    </lineage>
</organism>
<protein>
    <recommendedName>
        <fullName evidence="11">Polysaccharide chain length determinant N-terminal domain-containing protein</fullName>
    </recommendedName>
</protein>
<keyword evidence="3 7" id="KW-0812">Transmembrane</keyword>
<evidence type="ECO:0000256" key="7">
    <source>
        <dbReference type="SAM" id="Phobius"/>
    </source>
</evidence>
<feature type="coiled-coil region" evidence="6">
    <location>
        <begin position="167"/>
        <end position="194"/>
    </location>
</feature>
<dbReference type="EMBL" id="DTHV01000039">
    <property type="protein sequence ID" value="HGW60073.1"/>
    <property type="molecule type" value="Genomic_DNA"/>
</dbReference>
<dbReference type="InterPro" id="IPR032807">
    <property type="entry name" value="GNVR"/>
</dbReference>
<evidence type="ECO:0000313" key="10">
    <source>
        <dbReference type="EMBL" id="HGW60073.1"/>
    </source>
</evidence>
<evidence type="ECO:0000256" key="6">
    <source>
        <dbReference type="SAM" id="Coils"/>
    </source>
</evidence>
<evidence type="ECO:0000256" key="1">
    <source>
        <dbReference type="ARBA" id="ARBA00004651"/>
    </source>
</evidence>
<evidence type="ECO:0000259" key="9">
    <source>
        <dbReference type="Pfam" id="PF13807"/>
    </source>
</evidence>
<name>A0A7C4U3E7_9BACT</name>
<feature type="coiled-coil region" evidence="6">
    <location>
        <begin position="485"/>
        <end position="512"/>
    </location>
</feature>
<keyword evidence="6" id="KW-0175">Coiled coil</keyword>
<feature type="transmembrane region" description="Helical" evidence="7">
    <location>
        <begin position="21"/>
        <end position="41"/>
    </location>
</feature>
<dbReference type="Pfam" id="PF02706">
    <property type="entry name" value="Wzz"/>
    <property type="match status" value="1"/>
</dbReference>
<evidence type="ECO:0000256" key="5">
    <source>
        <dbReference type="ARBA" id="ARBA00023136"/>
    </source>
</evidence>
<dbReference type="PANTHER" id="PTHR32309">
    <property type="entry name" value="TYROSINE-PROTEIN KINASE"/>
    <property type="match status" value="1"/>
</dbReference>